<dbReference type="InterPro" id="IPR001647">
    <property type="entry name" value="HTH_TetR"/>
</dbReference>
<gene>
    <name evidence="4" type="ORF">H6A20_05875</name>
</gene>
<keyword evidence="1 2" id="KW-0238">DNA-binding</keyword>
<dbReference type="PROSITE" id="PS50977">
    <property type="entry name" value="HTH_TETR_2"/>
    <property type="match status" value="1"/>
</dbReference>
<reference evidence="4" key="1">
    <citation type="submission" date="2020-08" db="EMBL/GenBank/DDBJ databases">
        <authorList>
            <person name="Cejkova D."/>
            <person name="Kubasova T."/>
            <person name="Jahodarova E."/>
            <person name="Rychlik I."/>
        </authorList>
    </citation>
    <scope>NUCLEOTIDE SEQUENCE</scope>
    <source>
        <strain evidence="4">An582</strain>
    </source>
</reference>
<dbReference type="EMBL" id="JACJKS010000006">
    <property type="protein sequence ID" value="MBM6948185.1"/>
    <property type="molecule type" value="Genomic_DNA"/>
</dbReference>
<dbReference type="RefSeq" id="WP_204906211.1">
    <property type="nucleotide sequence ID" value="NZ_JACJKS010000006.1"/>
</dbReference>
<evidence type="ECO:0000313" key="5">
    <source>
        <dbReference type="Proteomes" id="UP000705508"/>
    </source>
</evidence>
<proteinExistence type="predicted"/>
<comment type="caution">
    <text evidence="4">The sequence shown here is derived from an EMBL/GenBank/DDBJ whole genome shotgun (WGS) entry which is preliminary data.</text>
</comment>
<dbReference type="PANTHER" id="PTHR43479">
    <property type="entry name" value="ACREF/ENVCD OPERON REPRESSOR-RELATED"/>
    <property type="match status" value="1"/>
</dbReference>
<dbReference type="InterPro" id="IPR050624">
    <property type="entry name" value="HTH-type_Tx_Regulator"/>
</dbReference>
<feature type="domain" description="HTH tetR-type" evidence="3">
    <location>
        <begin position="6"/>
        <end position="66"/>
    </location>
</feature>
<evidence type="ECO:0000313" key="4">
    <source>
        <dbReference type="EMBL" id="MBM6948185.1"/>
    </source>
</evidence>
<feature type="DNA-binding region" description="H-T-H motif" evidence="2">
    <location>
        <begin position="29"/>
        <end position="48"/>
    </location>
</feature>
<name>A0A938XC85_9CLOT</name>
<dbReference type="AlphaFoldDB" id="A0A938XC85"/>
<dbReference type="InterPro" id="IPR009057">
    <property type="entry name" value="Homeodomain-like_sf"/>
</dbReference>
<dbReference type="SUPFAM" id="SSF46689">
    <property type="entry name" value="Homeodomain-like"/>
    <property type="match status" value="1"/>
</dbReference>
<evidence type="ECO:0000256" key="2">
    <source>
        <dbReference type="PROSITE-ProRule" id="PRU00335"/>
    </source>
</evidence>
<accession>A0A938XC85</accession>
<organism evidence="4 5">
    <name type="scientific">Mordavella massiliensis</name>
    <dbReference type="NCBI Taxonomy" id="1871024"/>
    <lineage>
        <taxon>Bacteria</taxon>
        <taxon>Bacillati</taxon>
        <taxon>Bacillota</taxon>
        <taxon>Clostridia</taxon>
        <taxon>Eubacteriales</taxon>
        <taxon>Clostridiaceae</taxon>
        <taxon>Mordavella</taxon>
    </lineage>
</organism>
<evidence type="ECO:0000259" key="3">
    <source>
        <dbReference type="PROSITE" id="PS50977"/>
    </source>
</evidence>
<dbReference type="GO" id="GO:0003677">
    <property type="term" value="F:DNA binding"/>
    <property type="evidence" value="ECO:0007669"/>
    <property type="project" value="UniProtKB-UniRule"/>
</dbReference>
<reference evidence="4" key="2">
    <citation type="journal article" date="2021" name="Sci. Rep.">
        <title>The distribution of antibiotic resistance genes in chicken gut microbiota commensals.</title>
        <authorList>
            <person name="Juricova H."/>
            <person name="Matiasovicova J."/>
            <person name="Kubasova T."/>
            <person name="Cejkova D."/>
            <person name="Rychlik I."/>
        </authorList>
    </citation>
    <scope>NUCLEOTIDE SEQUENCE</scope>
    <source>
        <strain evidence="4">An582</strain>
    </source>
</reference>
<evidence type="ECO:0000256" key="1">
    <source>
        <dbReference type="ARBA" id="ARBA00023125"/>
    </source>
</evidence>
<dbReference type="PANTHER" id="PTHR43479:SF7">
    <property type="entry name" value="TETR-FAMILY TRANSCRIPTIONAL REGULATOR"/>
    <property type="match status" value="1"/>
</dbReference>
<protein>
    <submittedName>
        <fullName evidence="4">TetR/AcrR family transcriptional regulator</fullName>
    </submittedName>
</protein>
<dbReference type="Gene3D" id="1.10.357.10">
    <property type="entry name" value="Tetracycline Repressor, domain 2"/>
    <property type="match status" value="1"/>
</dbReference>
<dbReference type="Proteomes" id="UP000705508">
    <property type="component" value="Unassembled WGS sequence"/>
</dbReference>
<sequence length="181" mass="20740">MDLRIEKTEKAVRNAFMELRAGKPLEKISVKELCQRARINKSTFYAHYSDIYALSETLERETVLSIVNSIPDLKAHSARNPDAFTRALCLAFLSNISLIRVLFAGKEQNHLGSQLERELKKVIYRRYPRYEGDPEKEVLLSYCIQGAYHAYLNTCLHGAAADTDAFVRTVEKIVRCLQPLF</sequence>